<name>A0ABD2NT35_9CUCU</name>
<dbReference type="EMBL" id="JABFTP020000144">
    <property type="protein sequence ID" value="KAL3281723.1"/>
    <property type="molecule type" value="Genomic_DNA"/>
</dbReference>
<reference evidence="1 2" key="1">
    <citation type="journal article" date="2021" name="BMC Biol.">
        <title>Horizontally acquired antibacterial genes associated with adaptive radiation of ladybird beetles.</title>
        <authorList>
            <person name="Li H.S."/>
            <person name="Tang X.F."/>
            <person name="Huang Y.H."/>
            <person name="Xu Z.Y."/>
            <person name="Chen M.L."/>
            <person name="Du X.Y."/>
            <person name="Qiu B.Y."/>
            <person name="Chen P.T."/>
            <person name="Zhang W."/>
            <person name="Slipinski A."/>
            <person name="Escalona H.E."/>
            <person name="Waterhouse R.M."/>
            <person name="Zwick A."/>
            <person name="Pang H."/>
        </authorList>
    </citation>
    <scope>NUCLEOTIDE SEQUENCE [LARGE SCALE GENOMIC DNA]</scope>
    <source>
        <strain evidence="1">SYSU2018</strain>
    </source>
</reference>
<comment type="caution">
    <text evidence="1">The sequence shown here is derived from an EMBL/GenBank/DDBJ whole genome shotgun (WGS) entry which is preliminary data.</text>
</comment>
<organism evidence="1 2">
    <name type="scientific">Cryptolaemus montrouzieri</name>
    <dbReference type="NCBI Taxonomy" id="559131"/>
    <lineage>
        <taxon>Eukaryota</taxon>
        <taxon>Metazoa</taxon>
        <taxon>Ecdysozoa</taxon>
        <taxon>Arthropoda</taxon>
        <taxon>Hexapoda</taxon>
        <taxon>Insecta</taxon>
        <taxon>Pterygota</taxon>
        <taxon>Neoptera</taxon>
        <taxon>Endopterygota</taxon>
        <taxon>Coleoptera</taxon>
        <taxon>Polyphaga</taxon>
        <taxon>Cucujiformia</taxon>
        <taxon>Coccinelloidea</taxon>
        <taxon>Coccinellidae</taxon>
        <taxon>Scymninae</taxon>
        <taxon>Scymnini</taxon>
        <taxon>Cryptolaemus</taxon>
    </lineage>
</organism>
<dbReference type="AlphaFoldDB" id="A0ABD2NT35"/>
<sequence length="202" mass="24044">MDAFRNTQNSLSHDLVFDGSQDFHNKILSEDYHQQFFIEYPFPVLSPLQNLEESRIKLSLNNIRKNHRKRQIQRELKKVKTKICRQNFQNYAILPSFLVNYIENKNRVLDYDFILDCSSGVLEKFYSQNELCLIRPNLDNNLAISRPETAEESITIEWLCQDPILSIENMEMENSNNFIVRGKTQSVWWKLTIILEQKLRKN</sequence>
<proteinExistence type="predicted"/>
<accession>A0ABD2NT35</accession>
<evidence type="ECO:0000313" key="2">
    <source>
        <dbReference type="Proteomes" id="UP001516400"/>
    </source>
</evidence>
<dbReference type="Proteomes" id="UP001516400">
    <property type="component" value="Unassembled WGS sequence"/>
</dbReference>
<keyword evidence="2" id="KW-1185">Reference proteome</keyword>
<evidence type="ECO:0000313" key="1">
    <source>
        <dbReference type="EMBL" id="KAL3281723.1"/>
    </source>
</evidence>
<gene>
    <name evidence="1" type="ORF">HHI36_004927</name>
</gene>
<protein>
    <submittedName>
        <fullName evidence="1">Uncharacterized protein</fullName>
    </submittedName>
</protein>